<gene>
    <name evidence="1" type="ORF">J2I47_01610</name>
</gene>
<evidence type="ECO:0000313" key="2">
    <source>
        <dbReference type="Proteomes" id="UP000664034"/>
    </source>
</evidence>
<dbReference type="EMBL" id="JAFMYV010000001">
    <property type="protein sequence ID" value="MBO0935234.1"/>
    <property type="molecule type" value="Genomic_DNA"/>
</dbReference>
<comment type="caution">
    <text evidence="1">The sequence shown here is derived from an EMBL/GenBank/DDBJ whole genome shotgun (WGS) entry which is preliminary data.</text>
</comment>
<sequence>MIVERTASEVIVRLSPSVNVEELQQVLNYLEYKEATAESEATQDEVDVLVSEVKKARQISRHGTR</sequence>
<dbReference type="Proteomes" id="UP000664034">
    <property type="component" value="Unassembled WGS sequence"/>
</dbReference>
<reference evidence="1" key="1">
    <citation type="submission" date="2021-03" db="EMBL/GenBank/DDBJ databases">
        <title>Fibrella sp. HMF5335 genome sequencing and assembly.</title>
        <authorList>
            <person name="Kang H."/>
            <person name="Kim H."/>
            <person name="Bae S."/>
            <person name="Joh K."/>
        </authorList>
    </citation>
    <scope>NUCLEOTIDE SEQUENCE</scope>
    <source>
        <strain evidence="1">HMF5335</strain>
    </source>
</reference>
<evidence type="ECO:0000313" key="1">
    <source>
        <dbReference type="EMBL" id="MBO0935234.1"/>
    </source>
</evidence>
<keyword evidence="2" id="KW-1185">Reference proteome</keyword>
<dbReference type="AlphaFoldDB" id="A0A939GDH8"/>
<name>A0A939GDH8_9BACT</name>
<protein>
    <submittedName>
        <fullName evidence="1">Uncharacterized protein</fullName>
    </submittedName>
</protein>
<organism evidence="1 2">
    <name type="scientific">Fibrella rubiginis</name>
    <dbReference type="NCBI Taxonomy" id="2817060"/>
    <lineage>
        <taxon>Bacteria</taxon>
        <taxon>Pseudomonadati</taxon>
        <taxon>Bacteroidota</taxon>
        <taxon>Cytophagia</taxon>
        <taxon>Cytophagales</taxon>
        <taxon>Spirosomataceae</taxon>
        <taxon>Fibrella</taxon>
    </lineage>
</organism>
<dbReference type="RefSeq" id="WP_207362796.1">
    <property type="nucleotide sequence ID" value="NZ_JAFMYV010000001.1"/>
</dbReference>
<proteinExistence type="predicted"/>
<accession>A0A939GDH8</accession>